<proteinExistence type="predicted"/>
<dbReference type="EC" id="4.2.1.45" evidence="2"/>
<gene>
    <name evidence="2" type="primary">rfbG</name>
    <name evidence="2" type="ordered locus">P9515_07611</name>
</gene>
<evidence type="ECO:0000259" key="1">
    <source>
        <dbReference type="Pfam" id="PF16363"/>
    </source>
</evidence>
<accession>A2BW09</accession>
<dbReference type="GeneID" id="60202147"/>
<dbReference type="HOGENOM" id="CLU_007383_1_7_3"/>
<dbReference type="OrthoDB" id="9771073at2"/>
<organism evidence="2 3">
    <name type="scientific">Prochlorococcus marinus (strain MIT 9515)</name>
    <dbReference type="NCBI Taxonomy" id="167542"/>
    <lineage>
        <taxon>Bacteria</taxon>
        <taxon>Bacillati</taxon>
        <taxon>Cyanobacteriota</taxon>
        <taxon>Cyanophyceae</taxon>
        <taxon>Synechococcales</taxon>
        <taxon>Prochlorococcaceae</taxon>
        <taxon>Prochlorococcus</taxon>
    </lineage>
</organism>
<dbReference type="KEGG" id="pmc:P9515_07611"/>
<dbReference type="STRING" id="167542.P9515_07611"/>
<dbReference type="Gene3D" id="3.40.50.720">
    <property type="entry name" value="NAD(P)-binding Rossmann-like Domain"/>
    <property type="match status" value="1"/>
</dbReference>
<dbReference type="Pfam" id="PF16363">
    <property type="entry name" value="GDP_Man_Dehyd"/>
    <property type="match status" value="1"/>
</dbReference>
<name>A2BW09_PROM5</name>
<keyword evidence="2" id="KW-0456">Lyase</keyword>
<dbReference type="PANTHER" id="PTHR43000">
    <property type="entry name" value="DTDP-D-GLUCOSE 4,6-DEHYDRATASE-RELATED"/>
    <property type="match status" value="1"/>
</dbReference>
<dbReference type="AlphaFoldDB" id="A2BW09"/>
<evidence type="ECO:0000313" key="2">
    <source>
        <dbReference type="EMBL" id="ABM71970.1"/>
    </source>
</evidence>
<sequence>MVNINLDFWKDKKVIITGHTGFKGSWLLIWLITLGAEVYGISISEGEESNLFNSIKRNISNKFDHKLIDIRDLGKVSNAISQIKPDIIVHMAAQALVQESYKDPITTWSTNLMGTINLLESVSKIKNHCALVCVTTDKVYENKNWCYGYRENDNLGGADPYSASKAAAEIAIKSWRKSYCGENNFEISNLGIATARAGNVIGGGDYAENRLIPDCYRAYVKENIIKVRNPNSIRPWQFVLEPLYGYLLLAERLYLDPKNYSSEYNFGPNNDSNKTVLEVVKHISSCWKVSYAVQQENDFFQEANILNLDVSKSKQVLQWEPIWDFEQSLNKTVNWYKNIKLGGDPYKECLNNINSFQTEN</sequence>
<dbReference type="SUPFAM" id="SSF51735">
    <property type="entry name" value="NAD(P)-binding Rossmann-fold domains"/>
    <property type="match status" value="1"/>
</dbReference>
<dbReference type="NCBIfam" id="TIGR02622">
    <property type="entry name" value="CDP_4_6_dhtase"/>
    <property type="match status" value="1"/>
</dbReference>
<feature type="domain" description="NAD(P)-binding" evidence="1">
    <location>
        <begin position="15"/>
        <end position="331"/>
    </location>
</feature>
<reference evidence="2 3" key="1">
    <citation type="journal article" date="2007" name="PLoS Genet.">
        <title>Patterns and implications of gene gain and loss in the evolution of Prochlorococcus.</title>
        <authorList>
            <person name="Kettler G.C."/>
            <person name="Martiny A.C."/>
            <person name="Huang K."/>
            <person name="Zucker J."/>
            <person name="Coleman M.L."/>
            <person name="Rodrigue S."/>
            <person name="Chen F."/>
            <person name="Lapidus A."/>
            <person name="Ferriera S."/>
            <person name="Johnson J."/>
            <person name="Steglich C."/>
            <person name="Church G.M."/>
            <person name="Richardson P."/>
            <person name="Chisholm S.W."/>
        </authorList>
    </citation>
    <scope>NUCLEOTIDE SEQUENCE [LARGE SCALE GENOMIC DNA]</scope>
    <source>
        <strain evidence="2 3">MIT 9515</strain>
    </source>
</reference>
<dbReference type="InterPro" id="IPR013445">
    <property type="entry name" value="CDP_4_6_deHydtase"/>
</dbReference>
<dbReference type="EMBL" id="CP000552">
    <property type="protein sequence ID" value="ABM71970.1"/>
    <property type="molecule type" value="Genomic_DNA"/>
</dbReference>
<dbReference type="GO" id="GO:0047733">
    <property type="term" value="F:CDP-glucose 4,6-dehydratase activity"/>
    <property type="evidence" value="ECO:0007669"/>
    <property type="project" value="UniProtKB-EC"/>
</dbReference>
<dbReference type="InterPro" id="IPR016040">
    <property type="entry name" value="NAD(P)-bd_dom"/>
</dbReference>
<dbReference type="Gene3D" id="3.90.25.10">
    <property type="entry name" value="UDP-galactose 4-epimerase, domain 1"/>
    <property type="match status" value="1"/>
</dbReference>
<protein>
    <submittedName>
        <fullName evidence="2">CDP-glucose 4,6-dehydratase</fullName>
        <ecNumber evidence="2">4.2.1.45</ecNumber>
    </submittedName>
</protein>
<dbReference type="eggNOG" id="COG0451">
    <property type="taxonomic scope" value="Bacteria"/>
</dbReference>
<dbReference type="RefSeq" id="WP_011820075.1">
    <property type="nucleotide sequence ID" value="NC_008817.1"/>
</dbReference>
<dbReference type="InterPro" id="IPR036291">
    <property type="entry name" value="NAD(P)-bd_dom_sf"/>
</dbReference>
<evidence type="ECO:0000313" key="3">
    <source>
        <dbReference type="Proteomes" id="UP000001589"/>
    </source>
</evidence>
<dbReference type="Proteomes" id="UP000001589">
    <property type="component" value="Chromosome"/>
</dbReference>